<dbReference type="Proteomes" id="UP000822688">
    <property type="component" value="Chromosome 5"/>
</dbReference>
<evidence type="ECO:0000313" key="1">
    <source>
        <dbReference type="EMBL" id="KAG0576354.1"/>
    </source>
</evidence>
<evidence type="ECO:0000313" key="2">
    <source>
        <dbReference type="Proteomes" id="UP000822688"/>
    </source>
</evidence>
<accession>A0A8T0HYW8</accession>
<comment type="caution">
    <text evidence="1">The sequence shown here is derived from an EMBL/GenBank/DDBJ whole genome shotgun (WGS) entry which is preliminary data.</text>
</comment>
<sequence>MADPCYRRVKFAGTESVRRSFRRRLGIKTSTSDVLTREEEIFILNSTAASVLNPNGLILWMVYFFCRNLFIRGQDELHATHVGQIQLLEDAGIEFLRYNLSLSKNYKMDIDHCSKHSMQHSIDISDADFVDTFK</sequence>
<keyword evidence="2" id="KW-1185">Reference proteome</keyword>
<organism evidence="1 2">
    <name type="scientific">Ceratodon purpureus</name>
    <name type="common">Fire moss</name>
    <name type="synonym">Dicranum purpureum</name>
    <dbReference type="NCBI Taxonomy" id="3225"/>
    <lineage>
        <taxon>Eukaryota</taxon>
        <taxon>Viridiplantae</taxon>
        <taxon>Streptophyta</taxon>
        <taxon>Embryophyta</taxon>
        <taxon>Bryophyta</taxon>
        <taxon>Bryophytina</taxon>
        <taxon>Bryopsida</taxon>
        <taxon>Dicranidae</taxon>
        <taxon>Pseudoditrichales</taxon>
        <taxon>Ditrichaceae</taxon>
        <taxon>Ceratodon</taxon>
    </lineage>
</organism>
<dbReference type="AlphaFoldDB" id="A0A8T0HYW8"/>
<proteinExistence type="predicted"/>
<reference evidence="1" key="1">
    <citation type="submission" date="2020-06" db="EMBL/GenBank/DDBJ databases">
        <title>WGS assembly of Ceratodon purpureus strain R40.</title>
        <authorList>
            <person name="Carey S.B."/>
            <person name="Jenkins J."/>
            <person name="Shu S."/>
            <person name="Lovell J.T."/>
            <person name="Sreedasyam A."/>
            <person name="Maumus F."/>
            <person name="Tiley G.P."/>
            <person name="Fernandez-Pozo N."/>
            <person name="Barry K."/>
            <person name="Chen C."/>
            <person name="Wang M."/>
            <person name="Lipzen A."/>
            <person name="Daum C."/>
            <person name="Saski C.A."/>
            <person name="Payton A.C."/>
            <person name="Mcbreen J.C."/>
            <person name="Conrad R.E."/>
            <person name="Kollar L.M."/>
            <person name="Olsson S."/>
            <person name="Huttunen S."/>
            <person name="Landis J.B."/>
            <person name="Wickett N.J."/>
            <person name="Johnson M.G."/>
            <person name="Rensing S.A."/>
            <person name="Grimwood J."/>
            <person name="Schmutz J."/>
            <person name="Mcdaniel S.F."/>
        </authorList>
    </citation>
    <scope>NUCLEOTIDE SEQUENCE</scope>
    <source>
        <strain evidence="1">R40</strain>
    </source>
</reference>
<gene>
    <name evidence="1" type="ORF">KC19_5G073600</name>
</gene>
<protein>
    <submittedName>
        <fullName evidence="1">Uncharacterized protein</fullName>
    </submittedName>
</protein>
<dbReference type="EMBL" id="CM026425">
    <property type="protein sequence ID" value="KAG0576354.1"/>
    <property type="molecule type" value="Genomic_DNA"/>
</dbReference>
<name>A0A8T0HYW8_CERPU</name>